<organism evidence="1 2">
    <name type="scientific">Paenibacillus ehimensis</name>
    <dbReference type="NCBI Taxonomy" id="79264"/>
    <lineage>
        <taxon>Bacteria</taxon>
        <taxon>Bacillati</taxon>
        <taxon>Bacillota</taxon>
        <taxon>Bacilli</taxon>
        <taxon>Bacillales</taxon>
        <taxon>Paenibacillaceae</taxon>
        <taxon>Paenibacillus</taxon>
    </lineage>
</organism>
<keyword evidence="2" id="KW-1185">Reference proteome</keyword>
<proteinExistence type="predicted"/>
<evidence type="ECO:0000313" key="1">
    <source>
        <dbReference type="EMBL" id="MDO3679806.1"/>
    </source>
</evidence>
<comment type="caution">
    <text evidence="1">The sequence shown here is derived from an EMBL/GenBank/DDBJ whole genome shotgun (WGS) entry which is preliminary data.</text>
</comment>
<accession>A0ABT8VFQ3</accession>
<gene>
    <name evidence="1" type="ORF">Q3C12_22600</name>
</gene>
<dbReference type="Proteomes" id="UP001168883">
    <property type="component" value="Unassembled WGS sequence"/>
</dbReference>
<evidence type="ECO:0000313" key="2">
    <source>
        <dbReference type="Proteomes" id="UP001168883"/>
    </source>
</evidence>
<sequence>MAEDLVNIRLSRYANEVAEQLVASEFFDYTSTVAKFALAYALKNHFDEIDPATYQVPDTGGSNYNIGSLDSDGQLALLLRTLYPETSTPYIYARALMVFGLTKLGERINKEGLHSISAFL</sequence>
<protein>
    <submittedName>
        <fullName evidence="1">Uncharacterized protein</fullName>
    </submittedName>
</protein>
<name>A0ABT8VFQ3_9BACL</name>
<dbReference type="RefSeq" id="WP_302880053.1">
    <property type="nucleotide sequence ID" value="NZ_JAUMKJ010000031.1"/>
</dbReference>
<dbReference type="EMBL" id="JAUMKJ010000031">
    <property type="protein sequence ID" value="MDO3679806.1"/>
    <property type="molecule type" value="Genomic_DNA"/>
</dbReference>
<reference evidence="1" key="1">
    <citation type="submission" date="2023-07" db="EMBL/GenBank/DDBJ databases">
        <authorList>
            <person name="Aktuganov G."/>
            <person name="Boyko T."/>
            <person name="Delegan Y."/>
            <person name="Galimzianova N."/>
            <person name="Gilvanova E."/>
            <person name="Korobov V."/>
            <person name="Kuzmina L."/>
            <person name="Melentiev A."/>
            <person name="Milman P."/>
            <person name="Ryabova A."/>
            <person name="Stupak E."/>
            <person name="Yasakov T."/>
            <person name="Zharikova N."/>
            <person name="Zhurenko E."/>
        </authorList>
    </citation>
    <scope>NUCLEOTIDE SEQUENCE</scope>
    <source>
        <strain evidence="1">IB-739</strain>
    </source>
</reference>